<organism evidence="1 2">
    <name type="scientific">Coprococcus eutactus</name>
    <dbReference type="NCBI Taxonomy" id="33043"/>
    <lineage>
        <taxon>Bacteria</taxon>
        <taxon>Bacillati</taxon>
        <taxon>Bacillota</taxon>
        <taxon>Clostridia</taxon>
        <taxon>Lachnospirales</taxon>
        <taxon>Lachnospiraceae</taxon>
        <taxon>Coprococcus</taxon>
    </lineage>
</organism>
<proteinExistence type="predicted"/>
<dbReference type="EMBL" id="QRVK01000006">
    <property type="protein sequence ID" value="RGS43562.1"/>
    <property type="molecule type" value="Genomic_DNA"/>
</dbReference>
<sequence length="79" mass="9299">MQNPAKFPKEVHGKMNNGMLPEEIYLISGEDNRGQTVRFGFCYSKEEARKAIIRYKKKNFFWCKYEVINVLGDETNDCE</sequence>
<name>A0A3R6A1D7_9FIRM</name>
<evidence type="ECO:0000313" key="2">
    <source>
        <dbReference type="Proteomes" id="UP000283295"/>
    </source>
</evidence>
<comment type="caution">
    <text evidence="1">The sequence shown here is derived from an EMBL/GenBank/DDBJ whole genome shotgun (WGS) entry which is preliminary data.</text>
</comment>
<gene>
    <name evidence="1" type="ORF">DWX94_04385</name>
</gene>
<protein>
    <submittedName>
        <fullName evidence="1">Uncharacterized protein</fullName>
    </submittedName>
</protein>
<accession>A0A3R6A1D7</accession>
<dbReference type="AlphaFoldDB" id="A0A3R6A1D7"/>
<dbReference type="Proteomes" id="UP000283295">
    <property type="component" value="Unassembled WGS sequence"/>
</dbReference>
<evidence type="ECO:0000313" key="1">
    <source>
        <dbReference type="EMBL" id="RGS43562.1"/>
    </source>
</evidence>
<reference evidence="1 2" key="1">
    <citation type="submission" date="2018-08" db="EMBL/GenBank/DDBJ databases">
        <title>A genome reference for cultivated species of the human gut microbiota.</title>
        <authorList>
            <person name="Zou Y."/>
            <person name="Xue W."/>
            <person name="Luo G."/>
        </authorList>
    </citation>
    <scope>NUCLEOTIDE SEQUENCE [LARGE SCALE GENOMIC DNA]</scope>
    <source>
        <strain evidence="1 2">AF22-21</strain>
    </source>
</reference>